<evidence type="ECO:0000256" key="2">
    <source>
        <dbReference type="ARBA" id="ARBA00012274"/>
    </source>
</evidence>
<dbReference type="InterPro" id="IPR000788">
    <property type="entry name" value="RNR_lg_C"/>
</dbReference>
<evidence type="ECO:0000256" key="8">
    <source>
        <dbReference type="ARBA" id="ARBA00023157"/>
    </source>
</evidence>
<dbReference type="EMBL" id="MU006092">
    <property type="protein sequence ID" value="KAF2840708.1"/>
    <property type="molecule type" value="Genomic_DNA"/>
</dbReference>
<dbReference type="PROSITE" id="PS00089">
    <property type="entry name" value="RIBORED_LARGE"/>
    <property type="match status" value="1"/>
</dbReference>
<dbReference type="NCBIfam" id="TIGR02506">
    <property type="entry name" value="NrdE_NrdA"/>
    <property type="match status" value="1"/>
</dbReference>
<evidence type="ECO:0000313" key="16">
    <source>
        <dbReference type="Proteomes" id="UP000799429"/>
    </source>
</evidence>
<keyword evidence="5 11" id="KW-0067">ATP-binding</keyword>
<dbReference type="GO" id="GO:0005524">
    <property type="term" value="F:ATP binding"/>
    <property type="evidence" value="ECO:0007669"/>
    <property type="project" value="UniProtKB-UniRule"/>
</dbReference>
<dbReference type="InterPro" id="IPR039718">
    <property type="entry name" value="Rrm1"/>
</dbReference>
<evidence type="ECO:0000256" key="1">
    <source>
        <dbReference type="ARBA" id="ARBA00010406"/>
    </source>
</evidence>
<keyword evidence="6 12" id="KW-0560">Oxidoreductase</keyword>
<dbReference type="Proteomes" id="UP000799429">
    <property type="component" value="Unassembled WGS sequence"/>
</dbReference>
<dbReference type="Gene3D" id="3.20.70.20">
    <property type="match status" value="1"/>
</dbReference>
<keyword evidence="7 12" id="KW-0215">Deoxyribonucleotide synthesis</keyword>
<dbReference type="GO" id="GO:0009263">
    <property type="term" value="P:deoxyribonucleotide biosynthetic process"/>
    <property type="evidence" value="ECO:0007669"/>
    <property type="project" value="UniProtKB-KW"/>
</dbReference>
<evidence type="ECO:0000256" key="9">
    <source>
        <dbReference type="ARBA" id="ARBA00024942"/>
    </source>
</evidence>
<dbReference type="PROSITE" id="PS51161">
    <property type="entry name" value="ATP_CONE"/>
    <property type="match status" value="1"/>
</dbReference>
<comment type="similarity">
    <text evidence="1 12">Belongs to the ribonucleoside diphosphate reductase large chain family.</text>
</comment>
<evidence type="ECO:0000256" key="4">
    <source>
        <dbReference type="ARBA" id="ARBA00022741"/>
    </source>
</evidence>
<evidence type="ECO:0000256" key="11">
    <source>
        <dbReference type="PROSITE-ProRule" id="PRU00492"/>
    </source>
</evidence>
<dbReference type="Pfam" id="PF00317">
    <property type="entry name" value="Ribonuc_red_lgN"/>
    <property type="match status" value="1"/>
</dbReference>
<dbReference type="PANTHER" id="PTHR11573:SF6">
    <property type="entry name" value="RIBONUCLEOSIDE-DIPHOSPHATE REDUCTASE LARGE SUBUNIT"/>
    <property type="match status" value="1"/>
</dbReference>
<dbReference type="InterPro" id="IPR013509">
    <property type="entry name" value="RNR_lsu_N"/>
</dbReference>
<keyword evidence="4 11" id="KW-0547">Nucleotide-binding</keyword>
<evidence type="ECO:0000256" key="13">
    <source>
        <dbReference type="SAM" id="MobiDB-lite"/>
    </source>
</evidence>
<keyword evidence="3" id="KW-0021">Allosteric enzyme</keyword>
<dbReference type="InterPro" id="IPR013346">
    <property type="entry name" value="NrdE_NrdA_C"/>
</dbReference>
<evidence type="ECO:0000259" key="14">
    <source>
        <dbReference type="PROSITE" id="PS51161"/>
    </source>
</evidence>
<dbReference type="InterPro" id="IPR005144">
    <property type="entry name" value="ATP-cone_dom"/>
</dbReference>
<accession>A0A9P4SFL5</accession>
<keyword evidence="8" id="KW-1015">Disulfide bond</keyword>
<proteinExistence type="inferred from homology"/>
<comment type="catalytic activity">
    <reaction evidence="10 12">
        <text>a 2'-deoxyribonucleoside 5'-diphosphate + [thioredoxin]-disulfide + H2O = a ribonucleoside 5'-diphosphate + [thioredoxin]-dithiol</text>
        <dbReference type="Rhea" id="RHEA:23252"/>
        <dbReference type="Rhea" id="RHEA-COMP:10698"/>
        <dbReference type="Rhea" id="RHEA-COMP:10700"/>
        <dbReference type="ChEBI" id="CHEBI:15377"/>
        <dbReference type="ChEBI" id="CHEBI:29950"/>
        <dbReference type="ChEBI" id="CHEBI:50058"/>
        <dbReference type="ChEBI" id="CHEBI:57930"/>
        <dbReference type="ChEBI" id="CHEBI:73316"/>
        <dbReference type="EC" id="1.17.4.1"/>
    </reaction>
</comment>
<evidence type="ECO:0000256" key="6">
    <source>
        <dbReference type="ARBA" id="ARBA00023002"/>
    </source>
</evidence>
<dbReference type="Pfam" id="PF03477">
    <property type="entry name" value="ATP-cone"/>
    <property type="match status" value="1"/>
</dbReference>
<feature type="region of interest" description="Disordered" evidence="13">
    <location>
        <begin position="769"/>
        <end position="883"/>
    </location>
</feature>
<dbReference type="PRINTS" id="PR01183">
    <property type="entry name" value="RIBORDTASEM1"/>
</dbReference>
<organism evidence="15 16">
    <name type="scientific">Patellaria atrata CBS 101060</name>
    <dbReference type="NCBI Taxonomy" id="1346257"/>
    <lineage>
        <taxon>Eukaryota</taxon>
        <taxon>Fungi</taxon>
        <taxon>Dikarya</taxon>
        <taxon>Ascomycota</taxon>
        <taxon>Pezizomycotina</taxon>
        <taxon>Dothideomycetes</taxon>
        <taxon>Dothideomycetes incertae sedis</taxon>
        <taxon>Patellariales</taxon>
        <taxon>Patellariaceae</taxon>
        <taxon>Patellaria</taxon>
    </lineage>
</organism>
<feature type="compositionally biased region" description="Polar residues" evidence="13">
    <location>
        <begin position="779"/>
        <end position="789"/>
    </location>
</feature>
<dbReference type="CDD" id="cd01679">
    <property type="entry name" value="RNR_I"/>
    <property type="match status" value="1"/>
</dbReference>
<evidence type="ECO:0000256" key="7">
    <source>
        <dbReference type="ARBA" id="ARBA00023116"/>
    </source>
</evidence>
<dbReference type="GO" id="GO:0005971">
    <property type="term" value="C:ribonucleoside-diphosphate reductase complex"/>
    <property type="evidence" value="ECO:0007669"/>
    <property type="project" value="TreeGrafter"/>
</dbReference>
<sequence>MFVYKRDGRKERVQFDKITARVSRLCYGLDPEHVDAAAITQKVISGVYQGVTTIELDNLAAETAAYMTVTHPDYAILAARIAVSNLHKQTKKQFSAVITDLYNYINPKNNKAAPMISKETYDIVMKHADELNSAIVYDRDFNYQYFGFKTLERSYLLRLDGQVAERPQHMIMRVAVGIHGEDIEGAIETYNLMSNKYFTHASPTLFNAGTPQPQLASCFLIDMKDDSIEGIYDTLKTCALISKTAGGIGFNVHRIRASGSYIAGTNGSSNGLVPMLRVYNNTARYVDQGGNKRPGAFAVYLEPWHADIFPFLDLRKNHGKEEVRARDLFYALWIPDLFMKRVEQNGQWTLFCPNEAPGLADVYGDEFEELYERYEREGRGRETVRAQKLWYAILEAQTETGNPFMLYKDACNRKSNQKNLGTIRSSNLCTEIVEYTAPDEVAVCNLASIALPTYVDIHNAQYDFQKLHEVTQVVVKNLNKIIDVNHYPVPEAKKSNFRHRPIAVGVQGLADAFLALRYPFDSPEAKLLNIQIFETIYHAALTASMELAKVKGTYQSYDGSPVSQGILQYDMWNVTPTDLWDWDSLKAQIAEHGVYNSLLVAPMPTASTSQIMGFNECFEPYTSNIYSRRVLAGEFQVVNPWLLKDLVDMGLWSDNMKNRIIADGGSIQNIPNIPDDIKALYKTVWEISQRTIVTMAADRGAFIDQSQSLNIHMKEPTMGKITSMHFAGWKLGLKTGMYYLRTMAASAPIQFTVDQEALKVADTNVARDRSLAAKRRTQGGYSSGMSTPSAVPRPMYMSKTPNGTNGTGPNGVPTPSSTPPPVAKKVNGVNGTATKDPIAQTPFPADVKEGDSPKVLAADGIKNGEVETPSQEEDKEALSGEREGDIYADAVLACSIENKEECLMCSG</sequence>
<name>A0A9P4SFL5_9PEZI</name>
<dbReference type="SUPFAM" id="SSF51998">
    <property type="entry name" value="PFL-like glycyl radical enzymes"/>
    <property type="match status" value="1"/>
</dbReference>
<evidence type="ECO:0000256" key="10">
    <source>
        <dbReference type="ARBA" id="ARBA00047754"/>
    </source>
</evidence>
<dbReference type="EC" id="1.17.4.1" evidence="2 12"/>
<reference evidence="15" key="1">
    <citation type="journal article" date="2020" name="Stud. Mycol.">
        <title>101 Dothideomycetes genomes: a test case for predicting lifestyles and emergence of pathogens.</title>
        <authorList>
            <person name="Haridas S."/>
            <person name="Albert R."/>
            <person name="Binder M."/>
            <person name="Bloem J."/>
            <person name="Labutti K."/>
            <person name="Salamov A."/>
            <person name="Andreopoulos B."/>
            <person name="Baker S."/>
            <person name="Barry K."/>
            <person name="Bills G."/>
            <person name="Bluhm B."/>
            <person name="Cannon C."/>
            <person name="Castanera R."/>
            <person name="Culley D."/>
            <person name="Daum C."/>
            <person name="Ezra D."/>
            <person name="Gonzalez J."/>
            <person name="Henrissat B."/>
            <person name="Kuo A."/>
            <person name="Liang C."/>
            <person name="Lipzen A."/>
            <person name="Lutzoni F."/>
            <person name="Magnuson J."/>
            <person name="Mondo S."/>
            <person name="Nolan M."/>
            <person name="Ohm R."/>
            <person name="Pangilinan J."/>
            <person name="Park H.-J."/>
            <person name="Ramirez L."/>
            <person name="Alfaro M."/>
            <person name="Sun H."/>
            <person name="Tritt A."/>
            <person name="Yoshinaga Y."/>
            <person name="Zwiers L.-H."/>
            <person name="Turgeon B."/>
            <person name="Goodwin S."/>
            <person name="Spatafora J."/>
            <person name="Crous P."/>
            <person name="Grigoriev I."/>
        </authorList>
    </citation>
    <scope>NUCLEOTIDE SEQUENCE</scope>
    <source>
        <strain evidence="15">CBS 101060</strain>
    </source>
</reference>
<keyword evidence="16" id="KW-1185">Reference proteome</keyword>
<dbReference type="OrthoDB" id="3000483at2759"/>
<dbReference type="AlphaFoldDB" id="A0A9P4SFL5"/>
<dbReference type="PANTHER" id="PTHR11573">
    <property type="entry name" value="RIBONUCLEOSIDE-DIPHOSPHATE REDUCTASE LARGE CHAIN"/>
    <property type="match status" value="1"/>
</dbReference>
<evidence type="ECO:0000256" key="5">
    <source>
        <dbReference type="ARBA" id="ARBA00022840"/>
    </source>
</evidence>
<comment type="function">
    <text evidence="9 12">Provides the precursors necessary for DNA synthesis. Catalyzes the biosynthesis of deoxyribonucleotides from the corresponding ribonucleotides.</text>
</comment>
<dbReference type="Pfam" id="PF02867">
    <property type="entry name" value="Ribonuc_red_lgC"/>
    <property type="match status" value="1"/>
</dbReference>
<evidence type="ECO:0000313" key="15">
    <source>
        <dbReference type="EMBL" id="KAF2840708.1"/>
    </source>
</evidence>
<dbReference type="InterPro" id="IPR008926">
    <property type="entry name" value="RNR_R1-su_N"/>
</dbReference>
<protein>
    <recommendedName>
        <fullName evidence="2 12">Ribonucleoside-diphosphate reductase</fullName>
        <ecNumber evidence="2 12">1.17.4.1</ecNumber>
    </recommendedName>
</protein>
<comment type="caution">
    <text evidence="15">The sequence shown here is derived from an EMBL/GenBank/DDBJ whole genome shotgun (WGS) entry which is preliminary data.</text>
</comment>
<dbReference type="SUPFAM" id="SSF48168">
    <property type="entry name" value="R1 subunit of ribonucleotide reductase, N-terminal domain"/>
    <property type="match status" value="1"/>
</dbReference>
<dbReference type="FunFam" id="3.20.70.20:FF:000001">
    <property type="entry name" value="Ribonucleoside-diphosphate reductase"/>
    <property type="match status" value="1"/>
</dbReference>
<feature type="domain" description="ATP-cone" evidence="14">
    <location>
        <begin position="1"/>
        <end position="92"/>
    </location>
</feature>
<dbReference type="GO" id="GO:0004748">
    <property type="term" value="F:ribonucleoside-diphosphate reductase activity, thioredoxin disulfide as acceptor"/>
    <property type="evidence" value="ECO:0007669"/>
    <property type="project" value="UniProtKB-EC"/>
</dbReference>
<evidence type="ECO:0000256" key="12">
    <source>
        <dbReference type="RuleBase" id="RU003410"/>
    </source>
</evidence>
<gene>
    <name evidence="15" type="ORF">M501DRAFT_1001716</name>
</gene>
<evidence type="ECO:0000256" key="3">
    <source>
        <dbReference type="ARBA" id="ARBA00022533"/>
    </source>
</evidence>